<reference evidence="4 5" key="1">
    <citation type="submission" date="2019-12" db="EMBL/GenBank/DDBJ databases">
        <title>Genomic-based taxomic classification of the family Erythrobacteraceae.</title>
        <authorList>
            <person name="Xu L."/>
        </authorList>
    </citation>
    <scope>NUCLEOTIDE SEQUENCE [LARGE SCALE GENOMIC DNA]</scope>
    <source>
        <strain evidence="4 5">JCM 17468</strain>
    </source>
</reference>
<dbReference type="GO" id="GO:0009002">
    <property type="term" value="F:serine-type D-Ala-D-Ala carboxypeptidase activity"/>
    <property type="evidence" value="ECO:0007669"/>
    <property type="project" value="UniProtKB-EC"/>
</dbReference>
<dbReference type="PRINTS" id="PR00922">
    <property type="entry name" value="DADACBPTASE3"/>
</dbReference>
<keyword evidence="4" id="KW-0645">Protease</keyword>
<comment type="caution">
    <text evidence="4">The sequence shown here is derived from an EMBL/GenBank/DDBJ whole genome shotgun (WGS) entry which is preliminary data.</text>
</comment>
<evidence type="ECO:0000256" key="3">
    <source>
        <dbReference type="SAM" id="SignalP"/>
    </source>
</evidence>
<dbReference type="NCBIfam" id="TIGR00666">
    <property type="entry name" value="PBP4"/>
    <property type="match status" value="1"/>
</dbReference>
<feature type="chain" id="PRO_5032523842" evidence="3">
    <location>
        <begin position="20"/>
        <end position="495"/>
    </location>
</feature>
<keyword evidence="2 4" id="KW-0378">Hydrolase</keyword>
<dbReference type="Gene3D" id="3.40.710.10">
    <property type="entry name" value="DD-peptidase/beta-lactamase superfamily"/>
    <property type="match status" value="2"/>
</dbReference>
<evidence type="ECO:0000313" key="5">
    <source>
        <dbReference type="Proteomes" id="UP000430272"/>
    </source>
</evidence>
<dbReference type="GO" id="GO:0000270">
    <property type="term" value="P:peptidoglycan metabolic process"/>
    <property type="evidence" value="ECO:0007669"/>
    <property type="project" value="TreeGrafter"/>
</dbReference>
<protein>
    <submittedName>
        <fullName evidence="4">D-alanyl-D-alanine carboxypeptidase/D-alanyl-D-alanine-endopeptidase</fullName>
        <ecNumber evidence="4">3.4.16.4</ecNumber>
    </submittedName>
</protein>
<proteinExistence type="inferred from homology"/>
<dbReference type="Pfam" id="PF02113">
    <property type="entry name" value="Peptidase_S13"/>
    <property type="match status" value="1"/>
</dbReference>
<keyword evidence="5" id="KW-1185">Reference proteome</keyword>
<dbReference type="AlphaFoldDB" id="A0A844Y4J0"/>
<name>A0A844Y4J0_9SPHN</name>
<dbReference type="EC" id="3.4.16.4" evidence="4"/>
<dbReference type="PANTHER" id="PTHR30023:SF0">
    <property type="entry name" value="PENICILLIN-SENSITIVE CARBOXYPEPTIDASE A"/>
    <property type="match status" value="1"/>
</dbReference>
<dbReference type="PANTHER" id="PTHR30023">
    <property type="entry name" value="D-ALANYL-D-ALANINE CARBOXYPEPTIDASE"/>
    <property type="match status" value="1"/>
</dbReference>
<comment type="similarity">
    <text evidence="1">Belongs to the peptidase S13 family.</text>
</comment>
<evidence type="ECO:0000256" key="1">
    <source>
        <dbReference type="ARBA" id="ARBA00006096"/>
    </source>
</evidence>
<dbReference type="Proteomes" id="UP000430272">
    <property type="component" value="Unassembled WGS sequence"/>
</dbReference>
<feature type="signal peptide" evidence="3">
    <location>
        <begin position="1"/>
        <end position="19"/>
    </location>
</feature>
<dbReference type="GO" id="GO:0006508">
    <property type="term" value="P:proteolysis"/>
    <property type="evidence" value="ECO:0007669"/>
    <property type="project" value="InterPro"/>
</dbReference>
<sequence>MRSILICALALFLATPSLAQQAEAPAPWVAEPIRPSAETVERILSAAPEGTRYGLVVQNKEGSEILAIAPDERFIPASNTKIYTTLAAYRQLAALQEAAEGTGVRIEPAPDSMVDVVLEGRGEATVSSARDCQSQCLATLADVVASRTRRVRNVVGDASWYPDERWSAGMSWNNIPFRYGTATSALVVDDNEFVVSVAPGRIGQPGTTESDGYYQIENLTHTVAGGANALDLRRLPGSDRLVVDGTIGADAEIAVFRLGLDDPAHRAAWRLARLLEERGVIVSGEVTSRYRPLLPSDDPKYRAGAPAARMPKEDMLAQLPPEPLVADIETINKQSQNLHAELMLRRAGKLNGSGSVADGQRALEDLLDAAALPRDGFVLADGSGMSSYNRLNPRVTARLLAWAARQEWGAAWRASLPVGGVDGTLARRFAETPLDGRIFAKTGSLNASRALSGYMIAASGEELVFSAFANDIPPGGEGAALAALDAALVAIAAGN</sequence>
<accession>A0A844Y4J0</accession>
<gene>
    <name evidence="4" type="primary">dacB</name>
    <name evidence="4" type="ORF">GRI47_03640</name>
</gene>
<evidence type="ECO:0000313" key="4">
    <source>
        <dbReference type="EMBL" id="MXO53105.1"/>
    </source>
</evidence>
<evidence type="ECO:0000256" key="2">
    <source>
        <dbReference type="ARBA" id="ARBA00022801"/>
    </source>
</evidence>
<dbReference type="EMBL" id="WTYD01000001">
    <property type="protein sequence ID" value="MXO53105.1"/>
    <property type="molecule type" value="Genomic_DNA"/>
</dbReference>
<keyword evidence="3" id="KW-0732">Signal</keyword>
<dbReference type="InterPro" id="IPR000667">
    <property type="entry name" value="Peptidase_S13"/>
</dbReference>
<organism evidence="4 5">
    <name type="scientific">Qipengyuania pelagi</name>
    <dbReference type="NCBI Taxonomy" id="994320"/>
    <lineage>
        <taxon>Bacteria</taxon>
        <taxon>Pseudomonadati</taxon>
        <taxon>Pseudomonadota</taxon>
        <taxon>Alphaproteobacteria</taxon>
        <taxon>Sphingomonadales</taxon>
        <taxon>Erythrobacteraceae</taxon>
        <taxon>Qipengyuania</taxon>
    </lineage>
</organism>
<dbReference type="OrthoDB" id="5372081at2"/>
<dbReference type="RefSeq" id="WP_160659999.1">
    <property type="nucleotide sequence ID" value="NZ_BAABDV010000001.1"/>
</dbReference>
<dbReference type="SUPFAM" id="SSF56601">
    <property type="entry name" value="beta-lactamase/transpeptidase-like"/>
    <property type="match status" value="1"/>
</dbReference>
<keyword evidence="4" id="KW-0121">Carboxypeptidase</keyword>
<dbReference type="InterPro" id="IPR012338">
    <property type="entry name" value="Beta-lactam/transpept-like"/>
</dbReference>